<feature type="region of interest" description="Disordered" evidence="1">
    <location>
        <begin position="327"/>
        <end position="375"/>
    </location>
</feature>
<reference evidence="2 3" key="1">
    <citation type="journal article" date="2017" name="Nature">
        <title>The Apostasia genome and the evolution of orchids.</title>
        <authorList>
            <person name="Zhang G.Q."/>
            <person name="Liu K.W."/>
            <person name="Li Z."/>
            <person name="Lohaus R."/>
            <person name="Hsiao Y.Y."/>
            <person name="Niu S.C."/>
            <person name="Wang J.Y."/>
            <person name="Lin Y.C."/>
            <person name="Xu Q."/>
            <person name="Chen L.J."/>
            <person name="Yoshida K."/>
            <person name="Fujiwara S."/>
            <person name="Wang Z.W."/>
            <person name="Zhang Y.Q."/>
            <person name="Mitsuda N."/>
            <person name="Wang M."/>
            <person name="Liu G.H."/>
            <person name="Pecoraro L."/>
            <person name="Huang H.X."/>
            <person name="Xiao X.J."/>
            <person name="Lin M."/>
            <person name="Wu X.Y."/>
            <person name="Wu W.L."/>
            <person name="Chen Y.Y."/>
            <person name="Chang S.B."/>
            <person name="Sakamoto S."/>
            <person name="Ohme-Takagi M."/>
            <person name="Yagi M."/>
            <person name="Zeng S.J."/>
            <person name="Shen C.Y."/>
            <person name="Yeh C.M."/>
            <person name="Luo Y.B."/>
            <person name="Tsai W.C."/>
            <person name="Van de Peer Y."/>
            <person name="Liu Z.J."/>
        </authorList>
    </citation>
    <scope>NUCLEOTIDE SEQUENCE [LARGE SCALE GENOMIC DNA]</scope>
    <source>
        <strain evidence="3">cv. Shenzhen</strain>
        <tissue evidence="2">Stem</tissue>
    </source>
</reference>
<proteinExistence type="predicted"/>
<dbReference type="Pfam" id="PF05910">
    <property type="entry name" value="DUF868"/>
    <property type="match status" value="1"/>
</dbReference>
<evidence type="ECO:0000256" key="1">
    <source>
        <dbReference type="SAM" id="MobiDB-lite"/>
    </source>
</evidence>
<dbReference type="Proteomes" id="UP000236161">
    <property type="component" value="Unassembled WGS sequence"/>
</dbReference>
<dbReference type="PANTHER" id="PTHR31972">
    <property type="entry name" value="EXPRESSED PROTEIN"/>
    <property type="match status" value="1"/>
</dbReference>
<dbReference type="EMBL" id="KZ451895">
    <property type="protein sequence ID" value="PKA65508.1"/>
    <property type="molecule type" value="Genomic_DNA"/>
</dbReference>
<dbReference type="OrthoDB" id="1894291at2759"/>
<evidence type="ECO:0000313" key="3">
    <source>
        <dbReference type="Proteomes" id="UP000236161"/>
    </source>
</evidence>
<gene>
    <name evidence="2" type="ORF">AXF42_Ash005842</name>
</gene>
<sequence>MPDLIRSCFAPPASTAVGPSLTTSIYDTHLGLASLSWSRTVLGLSLRVDLRLSHFIGYGAEKEEEEEILRLRIRPWLLWKRKGLRRFRHKIGLCDGAIDIGWDLSRARFVTGGGPEPSSGFFAAVAVDGEMVLVAGDMEEEANRKMKARMRPHALALLSRTEHVMLTADAGYARGKTLYRTAVIVAGRERGIAIEISGHEESAAGMCVAIDGEKVLQVRRLRWKFRGSERVDIGGGIQISWDLHSWLFPSKANRLPPVSVAGAAAAEMGQAVFIFRFENREEGGSMKKGKIFASGAQGAAGTAEGRGAGSLYRGLISGHLGTNLNWSESGSGGGGSVGGGERRKRTKKSLLKTSSSSSSSSASSAGSSSVMDWASPEETELRGFDGFTLVVYAWKS</sequence>
<feature type="compositionally biased region" description="Gly residues" evidence="1">
    <location>
        <begin position="330"/>
        <end position="339"/>
    </location>
</feature>
<name>A0A2I0BCJ3_9ASPA</name>
<dbReference type="PANTHER" id="PTHR31972:SF3">
    <property type="entry name" value="OS09G0416600 PROTEIN"/>
    <property type="match status" value="1"/>
</dbReference>
<feature type="compositionally biased region" description="Low complexity" evidence="1">
    <location>
        <begin position="351"/>
        <end position="369"/>
    </location>
</feature>
<evidence type="ECO:0000313" key="2">
    <source>
        <dbReference type="EMBL" id="PKA65508.1"/>
    </source>
</evidence>
<dbReference type="AlphaFoldDB" id="A0A2I0BCJ3"/>
<organism evidence="2 3">
    <name type="scientific">Apostasia shenzhenica</name>
    <dbReference type="NCBI Taxonomy" id="1088818"/>
    <lineage>
        <taxon>Eukaryota</taxon>
        <taxon>Viridiplantae</taxon>
        <taxon>Streptophyta</taxon>
        <taxon>Embryophyta</taxon>
        <taxon>Tracheophyta</taxon>
        <taxon>Spermatophyta</taxon>
        <taxon>Magnoliopsida</taxon>
        <taxon>Liliopsida</taxon>
        <taxon>Asparagales</taxon>
        <taxon>Orchidaceae</taxon>
        <taxon>Apostasioideae</taxon>
        <taxon>Apostasia</taxon>
    </lineage>
</organism>
<dbReference type="InterPro" id="IPR008586">
    <property type="entry name" value="DUF868_pln"/>
</dbReference>
<accession>A0A2I0BCJ3</accession>
<dbReference type="STRING" id="1088818.A0A2I0BCJ3"/>
<protein>
    <submittedName>
        <fullName evidence="2">Uncharacterized protein</fullName>
    </submittedName>
</protein>
<keyword evidence="3" id="KW-1185">Reference proteome</keyword>